<reference evidence="2 3" key="1">
    <citation type="journal article" date="2024" name="J Genomics">
        <title>Draft genome sequencing and assembly of Favolaschia claudopus CIRM-BRFM 2984 isolated from oak limbs.</title>
        <authorList>
            <person name="Navarro D."/>
            <person name="Drula E."/>
            <person name="Chaduli D."/>
            <person name="Cazenave R."/>
            <person name="Ahrendt S."/>
            <person name="Wang J."/>
            <person name="Lipzen A."/>
            <person name="Daum C."/>
            <person name="Barry K."/>
            <person name="Grigoriev I.V."/>
            <person name="Favel A."/>
            <person name="Rosso M.N."/>
            <person name="Martin F."/>
        </authorList>
    </citation>
    <scope>NUCLEOTIDE SEQUENCE [LARGE SCALE GENOMIC DNA]</scope>
    <source>
        <strain evidence="2 3">CIRM-BRFM 2984</strain>
    </source>
</reference>
<accession>A0AAW0DIM4</accession>
<keyword evidence="1" id="KW-0732">Signal</keyword>
<protein>
    <submittedName>
        <fullName evidence="2">Uncharacterized protein</fullName>
    </submittedName>
</protein>
<feature type="chain" id="PRO_5043440912" evidence="1">
    <location>
        <begin position="20"/>
        <end position="50"/>
    </location>
</feature>
<gene>
    <name evidence="2" type="ORF">R3P38DRAFT_3172531</name>
</gene>
<feature type="signal peptide" evidence="1">
    <location>
        <begin position="1"/>
        <end position="19"/>
    </location>
</feature>
<dbReference type="EMBL" id="JAWWNJ010000007">
    <property type="protein sequence ID" value="KAK7052207.1"/>
    <property type="molecule type" value="Genomic_DNA"/>
</dbReference>
<dbReference type="AlphaFoldDB" id="A0AAW0DIM4"/>
<evidence type="ECO:0000313" key="3">
    <source>
        <dbReference type="Proteomes" id="UP001362999"/>
    </source>
</evidence>
<proteinExistence type="predicted"/>
<comment type="caution">
    <text evidence="2">The sequence shown here is derived from an EMBL/GenBank/DDBJ whole genome shotgun (WGS) entry which is preliminary data.</text>
</comment>
<evidence type="ECO:0000256" key="1">
    <source>
        <dbReference type="SAM" id="SignalP"/>
    </source>
</evidence>
<keyword evidence="3" id="KW-1185">Reference proteome</keyword>
<organism evidence="2 3">
    <name type="scientific">Favolaschia claudopus</name>
    <dbReference type="NCBI Taxonomy" id="2862362"/>
    <lineage>
        <taxon>Eukaryota</taxon>
        <taxon>Fungi</taxon>
        <taxon>Dikarya</taxon>
        <taxon>Basidiomycota</taxon>
        <taxon>Agaricomycotina</taxon>
        <taxon>Agaricomycetes</taxon>
        <taxon>Agaricomycetidae</taxon>
        <taxon>Agaricales</taxon>
        <taxon>Marasmiineae</taxon>
        <taxon>Mycenaceae</taxon>
        <taxon>Favolaschia</taxon>
    </lineage>
</organism>
<evidence type="ECO:0000313" key="2">
    <source>
        <dbReference type="EMBL" id="KAK7052207.1"/>
    </source>
</evidence>
<name>A0AAW0DIM4_9AGAR</name>
<sequence length="50" mass="5287">MQLSRSIASLLAVVSLAAAATLPRAAESGAKHPRRTPKFVPEPGLPFIYV</sequence>
<dbReference type="Proteomes" id="UP001362999">
    <property type="component" value="Unassembled WGS sequence"/>
</dbReference>